<feature type="region of interest" description="Disordered" evidence="1">
    <location>
        <begin position="164"/>
        <end position="235"/>
    </location>
</feature>
<evidence type="ECO:0000313" key="3">
    <source>
        <dbReference type="Proteomes" id="UP000241818"/>
    </source>
</evidence>
<accession>A0A2T3AQQ2</accession>
<proteinExistence type="predicted"/>
<dbReference type="EMBL" id="KZ679018">
    <property type="protein sequence ID" value="PSS08594.1"/>
    <property type="molecule type" value="Genomic_DNA"/>
</dbReference>
<evidence type="ECO:0000256" key="1">
    <source>
        <dbReference type="SAM" id="MobiDB-lite"/>
    </source>
</evidence>
<feature type="compositionally biased region" description="Acidic residues" evidence="1">
    <location>
        <begin position="168"/>
        <end position="177"/>
    </location>
</feature>
<dbReference type="GeneID" id="36575201"/>
<evidence type="ECO:0008006" key="4">
    <source>
        <dbReference type="Google" id="ProtNLM"/>
    </source>
</evidence>
<dbReference type="OrthoDB" id="3545258at2759"/>
<protein>
    <recommendedName>
        <fullName evidence="4">HNH nuclease domain-containing protein</fullName>
    </recommendedName>
</protein>
<organism evidence="2 3">
    <name type="scientific">Amorphotheca resinae ATCC 22711</name>
    <dbReference type="NCBI Taxonomy" id="857342"/>
    <lineage>
        <taxon>Eukaryota</taxon>
        <taxon>Fungi</taxon>
        <taxon>Dikarya</taxon>
        <taxon>Ascomycota</taxon>
        <taxon>Pezizomycotina</taxon>
        <taxon>Leotiomycetes</taxon>
        <taxon>Helotiales</taxon>
        <taxon>Amorphothecaceae</taxon>
        <taxon>Amorphotheca</taxon>
    </lineage>
</organism>
<keyword evidence="3" id="KW-1185">Reference proteome</keyword>
<name>A0A2T3AQQ2_AMORE</name>
<dbReference type="RefSeq" id="XP_024716992.1">
    <property type="nucleotide sequence ID" value="XM_024867120.1"/>
</dbReference>
<dbReference type="AlphaFoldDB" id="A0A2T3AQQ2"/>
<gene>
    <name evidence="2" type="ORF">M430DRAFT_37407</name>
</gene>
<reference evidence="2 3" key="1">
    <citation type="journal article" date="2018" name="New Phytol.">
        <title>Comparative genomics and transcriptomics depict ericoid mycorrhizal fungi as versatile saprotrophs and plant mutualists.</title>
        <authorList>
            <person name="Martino E."/>
            <person name="Morin E."/>
            <person name="Grelet G.A."/>
            <person name="Kuo A."/>
            <person name="Kohler A."/>
            <person name="Daghino S."/>
            <person name="Barry K.W."/>
            <person name="Cichocki N."/>
            <person name="Clum A."/>
            <person name="Dockter R.B."/>
            <person name="Hainaut M."/>
            <person name="Kuo R.C."/>
            <person name="LaButti K."/>
            <person name="Lindahl B.D."/>
            <person name="Lindquist E.A."/>
            <person name="Lipzen A."/>
            <person name="Khouja H.R."/>
            <person name="Magnuson J."/>
            <person name="Murat C."/>
            <person name="Ohm R.A."/>
            <person name="Singer S.W."/>
            <person name="Spatafora J.W."/>
            <person name="Wang M."/>
            <person name="Veneault-Fourrey C."/>
            <person name="Henrissat B."/>
            <person name="Grigoriev I.V."/>
            <person name="Martin F.M."/>
            <person name="Perotto S."/>
        </authorList>
    </citation>
    <scope>NUCLEOTIDE SEQUENCE [LARGE SCALE GENOMIC DNA]</scope>
    <source>
        <strain evidence="2 3">ATCC 22711</strain>
    </source>
</reference>
<evidence type="ECO:0000313" key="2">
    <source>
        <dbReference type="EMBL" id="PSS08594.1"/>
    </source>
</evidence>
<dbReference type="InParanoid" id="A0A2T3AQQ2"/>
<sequence>MFWRHLQLFWPKEKITAWQEQLFPGDTYDCGIETAKNLITLSVAAHRLWNKGAFALKPISVSDDHTTLKVQFFWQIKQPEVETQPTISLLTTPSSTKDLERFGRSRLVHADLSDGLLKSGNIFEIKTDDPDKRPLPSFELLEMQWFLQRVTGMAGAVDVEVDVGKQDPDDDIEDFQLDEVVPGQRSRPGQKSRSDAADESPPTPDADRYRSPSMEGSKYSTEEDEAQGGVTIVQY</sequence>
<dbReference type="Proteomes" id="UP000241818">
    <property type="component" value="Unassembled WGS sequence"/>
</dbReference>